<protein>
    <submittedName>
        <fullName evidence="2">Catechol 2,3-dioxygenase-like lactoylglutathione lyase family enzyme</fullName>
    </submittedName>
</protein>
<dbReference type="InterPro" id="IPR037523">
    <property type="entry name" value="VOC_core"/>
</dbReference>
<dbReference type="EMBL" id="JACIBX010000001">
    <property type="protein sequence ID" value="MBB3710674.1"/>
    <property type="molecule type" value="Genomic_DNA"/>
</dbReference>
<dbReference type="PROSITE" id="PS51819">
    <property type="entry name" value="VOC"/>
    <property type="match status" value="1"/>
</dbReference>
<sequence length="119" mass="12907">MIIDLHHVQLAMPEGEEEAARGFYGEILGLAEVAKPGALAGRGGVWFDGPGLSLHLGVETPFAPARKAHPALRVANLDAMRRHLEAHGIEARPDIDLPGLRRLYVADPFGNRIEICQTI</sequence>
<feature type="domain" description="VOC" evidence="1">
    <location>
        <begin position="4"/>
        <end position="118"/>
    </location>
</feature>
<gene>
    <name evidence="2" type="ORF">FHS00_000227</name>
</gene>
<evidence type="ECO:0000259" key="1">
    <source>
        <dbReference type="PROSITE" id="PS51819"/>
    </source>
</evidence>
<evidence type="ECO:0000313" key="2">
    <source>
        <dbReference type="EMBL" id="MBB3710674.1"/>
    </source>
</evidence>
<dbReference type="Pfam" id="PF00903">
    <property type="entry name" value="Glyoxalase"/>
    <property type="match status" value="1"/>
</dbReference>
<dbReference type="InterPro" id="IPR029068">
    <property type="entry name" value="Glyas_Bleomycin-R_OHBP_Dase"/>
</dbReference>
<dbReference type="RefSeq" id="WP_183469058.1">
    <property type="nucleotide sequence ID" value="NZ_JACIBX010000001.1"/>
</dbReference>
<dbReference type="Proteomes" id="UP000576152">
    <property type="component" value="Unassembled WGS sequence"/>
</dbReference>
<proteinExistence type="predicted"/>
<accession>A0ABR6HJE5</accession>
<comment type="caution">
    <text evidence="2">The sequence shown here is derived from an EMBL/GenBank/DDBJ whole genome shotgun (WGS) entry which is preliminary data.</text>
</comment>
<keyword evidence="3" id="KW-1185">Reference proteome</keyword>
<dbReference type="SUPFAM" id="SSF54593">
    <property type="entry name" value="Glyoxalase/Bleomycin resistance protein/Dihydroxybiphenyl dioxygenase"/>
    <property type="match status" value="1"/>
</dbReference>
<dbReference type="Gene3D" id="3.10.180.10">
    <property type="entry name" value="2,3-Dihydroxybiphenyl 1,2-Dioxygenase, domain 1"/>
    <property type="match status" value="1"/>
</dbReference>
<reference evidence="2 3" key="1">
    <citation type="submission" date="2020-08" db="EMBL/GenBank/DDBJ databases">
        <title>Genomic Encyclopedia of Type Strains, Phase III (KMG-III): the genomes of soil and plant-associated and newly described type strains.</title>
        <authorList>
            <person name="Whitman W."/>
        </authorList>
    </citation>
    <scope>NUCLEOTIDE SEQUENCE [LARGE SCALE GENOMIC DNA]</scope>
    <source>
        <strain evidence="2 3">CECT 8572</strain>
    </source>
</reference>
<dbReference type="PANTHER" id="PTHR39175:SF1">
    <property type="entry name" value="FAMILY PROTEIN, PUTATIVE (AFU_ORTHOLOGUE AFUA_3G15060)-RELATED"/>
    <property type="match status" value="1"/>
</dbReference>
<dbReference type="PANTHER" id="PTHR39175">
    <property type="entry name" value="FAMILY PROTEIN, PUTATIVE (AFU_ORTHOLOGUE AFUA_3G15060)-RELATED"/>
    <property type="match status" value="1"/>
</dbReference>
<name>A0ABR6HJE5_9RHOB</name>
<organism evidence="2 3">
    <name type="scientific">Limimaricola variabilis</name>
    <dbReference type="NCBI Taxonomy" id="1492771"/>
    <lineage>
        <taxon>Bacteria</taxon>
        <taxon>Pseudomonadati</taxon>
        <taxon>Pseudomonadota</taxon>
        <taxon>Alphaproteobacteria</taxon>
        <taxon>Rhodobacterales</taxon>
        <taxon>Paracoccaceae</taxon>
        <taxon>Limimaricola</taxon>
    </lineage>
</organism>
<dbReference type="InterPro" id="IPR004360">
    <property type="entry name" value="Glyas_Fos-R_dOase_dom"/>
</dbReference>
<evidence type="ECO:0000313" key="3">
    <source>
        <dbReference type="Proteomes" id="UP000576152"/>
    </source>
</evidence>